<evidence type="ECO:0000256" key="1">
    <source>
        <dbReference type="SAM" id="MobiDB-lite"/>
    </source>
</evidence>
<feature type="region of interest" description="Disordered" evidence="1">
    <location>
        <begin position="94"/>
        <end position="171"/>
    </location>
</feature>
<dbReference type="STRING" id="8022.A0A060YUC5"/>
<dbReference type="PaxDb" id="8022-A0A060YUC5"/>
<reference evidence="2" key="1">
    <citation type="journal article" date="2014" name="Nat. Commun.">
        <title>The rainbow trout genome provides novel insights into evolution after whole-genome duplication in vertebrates.</title>
        <authorList>
            <person name="Berthelot C."/>
            <person name="Brunet F."/>
            <person name="Chalopin D."/>
            <person name="Juanchich A."/>
            <person name="Bernard M."/>
            <person name="Noel B."/>
            <person name="Bento P."/>
            <person name="Da Silva C."/>
            <person name="Labadie K."/>
            <person name="Alberti A."/>
            <person name="Aury J.M."/>
            <person name="Louis A."/>
            <person name="Dehais P."/>
            <person name="Bardou P."/>
            <person name="Montfort J."/>
            <person name="Klopp C."/>
            <person name="Cabau C."/>
            <person name="Gaspin C."/>
            <person name="Thorgaard G.H."/>
            <person name="Boussaha M."/>
            <person name="Quillet E."/>
            <person name="Guyomard R."/>
            <person name="Galiana D."/>
            <person name="Bobe J."/>
            <person name="Volff J.N."/>
            <person name="Genet C."/>
            <person name="Wincker P."/>
            <person name="Jaillon O."/>
            <person name="Roest Crollius H."/>
            <person name="Guiguen Y."/>
        </authorList>
    </citation>
    <scope>NUCLEOTIDE SEQUENCE [LARGE SCALE GENOMIC DNA]</scope>
</reference>
<sequence>MHLLLEEAFSLASGGHSSTAGRHHHSHHPHPHHGYHHGHYSPGPPPLPYSDVVTSAPGTMSRGRGGGLQWVPAYGADMYQCSLPKPAFRFTQLPDMVMTSPPPPIPPRTGPPPGTSLRRSSPDLGSTARISESGTNMTDMQTQHNDSSAPYHSLSPPLQSSTPSVTAEQPMSTYSGNPITAVYAIPASRSGYSEYFASTPPSSYHSPSWMSYPPEPEDVPPQWADSVRTPPTLHTHRVGRSSYPL</sequence>
<gene>
    <name evidence="2" type="ORF">GSONMT00001842001</name>
</gene>
<feature type="compositionally biased region" description="Basic residues" evidence="1">
    <location>
        <begin position="21"/>
        <end position="39"/>
    </location>
</feature>
<feature type="compositionally biased region" description="Low complexity" evidence="1">
    <location>
        <begin position="153"/>
        <end position="164"/>
    </location>
</feature>
<name>A0A060YUC5_ONCMY</name>
<proteinExistence type="predicted"/>
<dbReference type="PANTHER" id="PTHR21590:SF3">
    <property type="entry name" value="UPF0606 PROTEIN KIAA1549L"/>
    <property type="match status" value="1"/>
</dbReference>
<feature type="region of interest" description="Disordered" evidence="1">
    <location>
        <begin position="13"/>
        <end position="49"/>
    </location>
</feature>
<dbReference type="AlphaFoldDB" id="A0A060YUC5"/>
<dbReference type="PANTHER" id="PTHR21590">
    <property type="entry name" value="SEA DOMAIN-CONTAINING PROTEIN"/>
    <property type="match status" value="1"/>
</dbReference>
<evidence type="ECO:0000313" key="3">
    <source>
        <dbReference type="Proteomes" id="UP000193380"/>
    </source>
</evidence>
<feature type="region of interest" description="Disordered" evidence="1">
    <location>
        <begin position="220"/>
        <end position="245"/>
    </location>
</feature>
<evidence type="ECO:0000313" key="2">
    <source>
        <dbReference type="EMBL" id="CDQ95463.1"/>
    </source>
</evidence>
<protein>
    <submittedName>
        <fullName evidence="2">Uncharacterized protein</fullName>
    </submittedName>
</protein>
<organism evidence="2 3">
    <name type="scientific">Oncorhynchus mykiss</name>
    <name type="common">Rainbow trout</name>
    <name type="synonym">Salmo gairdneri</name>
    <dbReference type="NCBI Taxonomy" id="8022"/>
    <lineage>
        <taxon>Eukaryota</taxon>
        <taxon>Metazoa</taxon>
        <taxon>Chordata</taxon>
        <taxon>Craniata</taxon>
        <taxon>Vertebrata</taxon>
        <taxon>Euteleostomi</taxon>
        <taxon>Actinopterygii</taxon>
        <taxon>Neopterygii</taxon>
        <taxon>Teleostei</taxon>
        <taxon>Protacanthopterygii</taxon>
        <taxon>Salmoniformes</taxon>
        <taxon>Salmonidae</taxon>
        <taxon>Salmoninae</taxon>
        <taxon>Oncorhynchus</taxon>
    </lineage>
</organism>
<accession>A0A060YUC5</accession>
<feature type="compositionally biased region" description="Pro residues" evidence="1">
    <location>
        <begin position="100"/>
        <end position="114"/>
    </location>
</feature>
<feature type="compositionally biased region" description="Polar residues" evidence="1">
    <location>
        <begin position="128"/>
        <end position="150"/>
    </location>
</feature>
<reference evidence="2" key="2">
    <citation type="submission" date="2014-03" db="EMBL/GenBank/DDBJ databases">
        <authorList>
            <person name="Genoscope - CEA"/>
        </authorList>
    </citation>
    <scope>NUCLEOTIDE SEQUENCE</scope>
</reference>
<dbReference type="Proteomes" id="UP000193380">
    <property type="component" value="Unassembled WGS sequence"/>
</dbReference>
<dbReference type="EMBL" id="FR921201">
    <property type="protein sequence ID" value="CDQ95463.1"/>
    <property type="molecule type" value="Genomic_DNA"/>
</dbReference>